<protein>
    <submittedName>
        <fullName evidence="1">Uncharacterized protein</fullName>
    </submittedName>
</protein>
<organism evidence="1 2">
    <name type="scientific">Amanita thiersii Skay4041</name>
    <dbReference type="NCBI Taxonomy" id="703135"/>
    <lineage>
        <taxon>Eukaryota</taxon>
        <taxon>Fungi</taxon>
        <taxon>Dikarya</taxon>
        <taxon>Basidiomycota</taxon>
        <taxon>Agaricomycotina</taxon>
        <taxon>Agaricomycetes</taxon>
        <taxon>Agaricomycetidae</taxon>
        <taxon>Agaricales</taxon>
        <taxon>Pluteineae</taxon>
        <taxon>Amanitaceae</taxon>
        <taxon>Amanita</taxon>
    </lineage>
</organism>
<name>A0A2A9NFE1_9AGAR</name>
<sequence>MNPLPSPSVNFFLAPSCPQLALAPIPKPYLLPPLVPSCSEDQGAEIELGLRDVNTQLKPMRQILAICSIPDCVISLPLVQ</sequence>
<proteinExistence type="predicted"/>
<dbReference type="AlphaFoldDB" id="A0A2A9NFE1"/>
<gene>
    <name evidence="1" type="ORF">AMATHDRAFT_64617</name>
</gene>
<keyword evidence="2" id="KW-1185">Reference proteome</keyword>
<evidence type="ECO:0000313" key="1">
    <source>
        <dbReference type="EMBL" id="PFH48788.1"/>
    </source>
</evidence>
<dbReference type="EMBL" id="KZ302050">
    <property type="protein sequence ID" value="PFH48788.1"/>
    <property type="molecule type" value="Genomic_DNA"/>
</dbReference>
<accession>A0A2A9NFE1</accession>
<reference evidence="1 2" key="1">
    <citation type="submission" date="2014-02" db="EMBL/GenBank/DDBJ databases">
        <title>Transposable element dynamics among asymbiotic and ectomycorrhizal Amanita fungi.</title>
        <authorList>
            <consortium name="DOE Joint Genome Institute"/>
            <person name="Hess J."/>
            <person name="Skrede I."/>
            <person name="Wolfe B."/>
            <person name="LaButti K."/>
            <person name="Ohm R.A."/>
            <person name="Grigoriev I.V."/>
            <person name="Pringle A."/>
        </authorList>
    </citation>
    <scope>NUCLEOTIDE SEQUENCE [LARGE SCALE GENOMIC DNA]</scope>
    <source>
        <strain evidence="1 2">SKay4041</strain>
    </source>
</reference>
<dbReference type="Proteomes" id="UP000242287">
    <property type="component" value="Unassembled WGS sequence"/>
</dbReference>
<evidence type="ECO:0000313" key="2">
    <source>
        <dbReference type="Proteomes" id="UP000242287"/>
    </source>
</evidence>